<organism evidence="2 3">
    <name type="scientific">Tanacetum coccineum</name>
    <dbReference type="NCBI Taxonomy" id="301880"/>
    <lineage>
        <taxon>Eukaryota</taxon>
        <taxon>Viridiplantae</taxon>
        <taxon>Streptophyta</taxon>
        <taxon>Embryophyta</taxon>
        <taxon>Tracheophyta</taxon>
        <taxon>Spermatophyta</taxon>
        <taxon>Magnoliopsida</taxon>
        <taxon>eudicotyledons</taxon>
        <taxon>Gunneridae</taxon>
        <taxon>Pentapetalae</taxon>
        <taxon>asterids</taxon>
        <taxon>campanulids</taxon>
        <taxon>Asterales</taxon>
        <taxon>Asteraceae</taxon>
        <taxon>Asteroideae</taxon>
        <taxon>Anthemideae</taxon>
        <taxon>Anthemidinae</taxon>
        <taxon>Tanacetum</taxon>
    </lineage>
</organism>
<reference evidence="2" key="2">
    <citation type="submission" date="2022-01" db="EMBL/GenBank/DDBJ databases">
        <authorList>
            <person name="Yamashiro T."/>
            <person name="Shiraishi A."/>
            <person name="Satake H."/>
            <person name="Nakayama K."/>
        </authorList>
    </citation>
    <scope>NUCLEOTIDE SEQUENCE</scope>
</reference>
<evidence type="ECO:0000313" key="3">
    <source>
        <dbReference type="Proteomes" id="UP001151760"/>
    </source>
</evidence>
<dbReference type="EMBL" id="BQNB010011717">
    <property type="protein sequence ID" value="GJS94249.1"/>
    <property type="molecule type" value="Genomic_DNA"/>
</dbReference>
<name>A0ABQ4ZVD3_9ASTR</name>
<feature type="region of interest" description="Disordered" evidence="1">
    <location>
        <begin position="60"/>
        <end position="80"/>
    </location>
</feature>
<evidence type="ECO:0000313" key="2">
    <source>
        <dbReference type="EMBL" id="GJS94249.1"/>
    </source>
</evidence>
<dbReference type="Proteomes" id="UP001151760">
    <property type="component" value="Unassembled WGS sequence"/>
</dbReference>
<proteinExistence type="predicted"/>
<comment type="caution">
    <text evidence="2">The sequence shown here is derived from an EMBL/GenBank/DDBJ whole genome shotgun (WGS) entry which is preliminary data.</text>
</comment>
<protein>
    <submittedName>
        <fullName evidence="2">Uncharacterized protein</fullName>
    </submittedName>
</protein>
<accession>A0ABQ4ZVD3</accession>
<feature type="compositionally biased region" description="Basic and acidic residues" evidence="1">
    <location>
        <begin position="118"/>
        <end position="132"/>
    </location>
</feature>
<sequence>MSTLPRRPIHQFHLSPKKSSDLVHSLNRSGWFFTLLHRGSFAQKGNDGEVMFIELIRKKNDSSEGEHERKGVQQQKGEGYTPYQSYTGLINFLVDINVVLTPRDSIYVVLGMKSPPKSKNEYASSRDKESLQ</sequence>
<reference evidence="2" key="1">
    <citation type="journal article" date="2022" name="Int. J. Mol. Sci.">
        <title>Draft Genome of Tanacetum Coccineum: Genomic Comparison of Closely Related Tanacetum-Family Plants.</title>
        <authorList>
            <person name="Yamashiro T."/>
            <person name="Shiraishi A."/>
            <person name="Nakayama K."/>
            <person name="Satake H."/>
        </authorList>
    </citation>
    <scope>NUCLEOTIDE SEQUENCE</scope>
</reference>
<evidence type="ECO:0000256" key="1">
    <source>
        <dbReference type="SAM" id="MobiDB-lite"/>
    </source>
</evidence>
<gene>
    <name evidence="2" type="ORF">Tco_0801217</name>
</gene>
<feature type="compositionally biased region" description="Basic and acidic residues" evidence="1">
    <location>
        <begin position="60"/>
        <end position="71"/>
    </location>
</feature>
<keyword evidence="3" id="KW-1185">Reference proteome</keyword>
<feature type="region of interest" description="Disordered" evidence="1">
    <location>
        <begin position="113"/>
        <end position="132"/>
    </location>
</feature>